<dbReference type="AlphaFoldDB" id="A0A1I8H6E7"/>
<protein>
    <submittedName>
        <fullName evidence="4">BEN domain-containing protein</fullName>
    </submittedName>
</protein>
<evidence type="ECO:0000259" key="2">
    <source>
        <dbReference type="Pfam" id="PF10523"/>
    </source>
</evidence>
<keyword evidence="3" id="KW-1185">Reference proteome</keyword>
<evidence type="ECO:0000313" key="4">
    <source>
        <dbReference type="WBParaSite" id="maker-uti_cns_0004548-snap-gene-0.8-mRNA-1"/>
    </source>
</evidence>
<dbReference type="InterPro" id="IPR018379">
    <property type="entry name" value="BEN_domain"/>
</dbReference>
<feature type="region of interest" description="Disordered" evidence="1">
    <location>
        <begin position="1"/>
        <end position="26"/>
    </location>
</feature>
<accession>A0A1I8H6E7</accession>
<feature type="region of interest" description="Disordered" evidence="1">
    <location>
        <begin position="146"/>
        <end position="188"/>
    </location>
</feature>
<dbReference type="Gene3D" id="1.10.10.2590">
    <property type="entry name" value="BEN domain"/>
    <property type="match status" value="1"/>
</dbReference>
<proteinExistence type="predicted"/>
<evidence type="ECO:0000256" key="1">
    <source>
        <dbReference type="SAM" id="MobiDB-lite"/>
    </source>
</evidence>
<dbReference type="Proteomes" id="UP000095280">
    <property type="component" value="Unplaced"/>
</dbReference>
<evidence type="ECO:0000313" key="3">
    <source>
        <dbReference type="Proteomes" id="UP000095280"/>
    </source>
</evidence>
<dbReference type="WBParaSite" id="maker-uti_cns_0004548-snap-gene-0.8-mRNA-1">
    <property type="protein sequence ID" value="maker-uti_cns_0004548-snap-gene-0.8-mRNA-1"/>
    <property type="gene ID" value="maker-uti_cns_0004548-snap-gene-0.8"/>
</dbReference>
<dbReference type="Pfam" id="PF10523">
    <property type="entry name" value="BEN"/>
    <property type="match status" value="1"/>
</dbReference>
<feature type="domain" description="BEN" evidence="2">
    <location>
        <begin position="240"/>
        <end position="298"/>
    </location>
</feature>
<organism evidence="3 4">
    <name type="scientific">Macrostomum lignano</name>
    <dbReference type="NCBI Taxonomy" id="282301"/>
    <lineage>
        <taxon>Eukaryota</taxon>
        <taxon>Metazoa</taxon>
        <taxon>Spiralia</taxon>
        <taxon>Lophotrochozoa</taxon>
        <taxon>Platyhelminthes</taxon>
        <taxon>Rhabditophora</taxon>
        <taxon>Macrostomorpha</taxon>
        <taxon>Macrostomida</taxon>
        <taxon>Macrostomidae</taxon>
        <taxon>Macrostomum</taxon>
    </lineage>
</organism>
<reference evidence="4" key="1">
    <citation type="submission" date="2016-11" db="UniProtKB">
        <authorList>
            <consortium name="WormBaseParasite"/>
        </authorList>
    </citation>
    <scope>IDENTIFICATION</scope>
</reference>
<dbReference type="GO" id="GO:0003677">
    <property type="term" value="F:DNA binding"/>
    <property type="evidence" value="ECO:0007669"/>
    <property type="project" value="InterPro"/>
</dbReference>
<sequence>RRKTSNPQRLTAAPISSASGDPTVPELVAAPDGAAVVSPRDAPGSPVPQHQLLSCRLGLMVADLSRLTADLALSTSQNSTTAAAAASAALALEFLTSAHTQLLGGVGCCLRQFPDAQAEPPHLAVLKHPAATAGVTLLKSQAEIALPNSRNSDQEKPANQTGRAAPGQPPVTAEAASRARVRCGKQLSEPDKVDPNFRPWVSEDGRSVTLSAKHPSVTLTIEAHQRLLWSAHGVATLHLRGLLKHFFSREVLAESSVTGVGAYKRQLDKDIVLGIFDYIGNRYPGAMTESRMRLCCTDVCVQARRRRRSRDVIMVASGDDDARVGDAQLGDGDDSSC</sequence>
<name>A0A1I8H6E7_9PLAT</name>
<feature type="compositionally biased region" description="Polar residues" evidence="1">
    <location>
        <begin position="1"/>
        <end position="20"/>
    </location>
</feature>